<dbReference type="InterPro" id="IPR002880">
    <property type="entry name" value="Pyrv_Fd/Flavodoxin_OxRdtase_N"/>
</dbReference>
<dbReference type="EC" id="1.2.7.3" evidence="6"/>
<proteinExistence type="predicted"/>
<evidence type="ECO:0000259" key="4">
    <source>
        <dbReference type="Pfam" id="PF01855"/>
    </source>
</evidence>
<dbReference type="InterPro" id="IPR022367">
    <property type="entry name" value="2-oxoacid/accept_OxRdtase_asu"/>
</dbReference>
<dbReference type="GO" id="GO:0006082">
    <property type="term" value="P:organic acid metabolic process"/>
    <property type="evidence" value="ECO:0007669"/>
    <property type="project" value="UniProtKB-ARBA"/>
</dbReference>
<keyword evidence="1 6" id="KW-0560">Oxidoreductase</keyword>
<dbReference type="Pfam" id="PF01558">
    <property type="entry name" value="POR"/>
    <property type="match status" value="1"/>
</dbReference>
<evidence type="ECO:0000313" key="6">
    <source>
        <dbReference type="EMBL" id="AIE97053.1"/>
    </source>
</evidence>
<dbReference type="GO" id="GO:0044272">
    <property type="term" value="P:sulfur compound biosynthetic process"/>
    <property type="evidence" value="ECO:0007669"/>
    <property type="project" value="UniProtKB-ARBA"/>
</dbReference>
<dbReference type="InterPro" id="IPR002869">
    <property type="entry name" value="Pyrv_flavodox_OxRed_cen"/>
</dbReference>
<evidence type="ECO:0000256" key="1">
    <source>
        <dbReference type="ARBA" id="ARBA00023002"/>
    </source>
</evidence>
<dbReference type="AlphaFoldDB" id="A0A075G0E0"/>
<dbReference type="PANTHER" id="PTHR32154:SF16">
    <property type="entry name" value="PYRUVATE FLAVODOXIN_FERREDOXIN OXIDOREDUCTASE DOMAIN PROTEIN"/>
    <property type="match status" value="1"/>
</dbReference>
<dbReference type="Gene3D" id="3.40.50.920">
    <property type="match status" value="1"/>
</dbReference>
<dbReference type="InterPro" id="IPR019752">
    <property type="entry name" value="Pyrv/ketoisovalerate_OxRed_cat"/>
</dbReference>
<evidence type="ECO:0000259" key="3">
    <source>
        <dbReference type="Pfam" id="PF01558"/>
    </source>
</evidence>
<dbReference type="InterPro" id="IPR009014">
    <property type="entry name" value="Transketo_C/PFOR_II"/>
</dbReference>
<dbReference type="InterPro" id="IPR033412">
    <property type="entry name" value="PFOR_II"/>
</dbReference>
<feature type="domain" description="Pyruvate/ketoisovalerate oxidoreductase catalytic" evidence="3">
    <location>
        <begin position="14"/>
        <end position="218"/>
    </location>
</feature>
<dbReference type="CDD" id="cd07034">
    <property type="entry name" value="TPP_PYR_PFOR_IOR-alpha_like"/>
    <property type="match status" value="1"/>
</dbReference>
<dbReference type="Pfam" id="PF17147">
    <property type="entry name" value="PFOR_II"/>
    <property type="match status" value="1"/>
</dbReference>
<reference evidence="6" key="1">
    <citation type="journal article" date="2014" name="Genome Biol. Evol.">
        <title>Pangenome evidence for extensive interdomain horizontal transfer affecting lineage core and shell genes in uncultured planktonic thaumarchaeota and euryarchaeota.</title>
        <authorList>
            <person name="Deschamps P."/>
            <person name="Zivanovic Y."/>
            <person name="Moreira D."/>
            <person name="Rodriguez-Valera F."/>
            <person name="Lopez-Garcia P."/>
        </authorList>
    </citation>
    <scope>NUCLEOTIDE SEQUENCE</scope>
</reference>
<organism evidence="6">
    <name type="scientific">uncultured marine thaumarchaeote AD1000_89_F09</name>
    <dbReference type="NCBI Taxonomy" id="1455947"/>
    <lineage>
        <taxon>Archaea</taxon>
        <taxon>Nitrososphaerota</taxon>
        <taxon>environmental samples</taxon>
    </lineage>
</organism>
<dbReference type="FunFam" id="3.40.50.970:FF:000022">
    <property type="entry name" value="2-oxoglutarate ferredoxin oxidoreductase alpha subunit"/>
    <property type="match status" value="1"/>
</dbReference>
<dbReference type="SUPFAM" id="SSF52518">
    <property type="entry name" value="Thiamin diphosphate-binding fold (THDP-binding)"/>
    <property type="match status" value="1"/>
</dbReference>
<feature type="domain" description="Pyruvate:ferredoxin oxidoreductase core" evidence="5">
    <location>
        <begin position="521"/>
        <end position="593"/>
    </location>
</feature>
<dbReference type="PANTHER" id="PTHR32154">
    <property type="entry name" value="PYRUVATE-FLAVODOXIN OXIDOREDUCTASE-RELATED"/>
    <property type="match status" value="1"/>
</dbReference>
<dbReference type="GO" id="GO:0006979">
    <property type="term" value="P:response to oxidative stress"/>
    <property type="evidence" value="ECO:0007669"/>
    <property type="project" value="TreeGrafter"/>
</dbReference>
<protein>
    <submittedName>
        <fullName evidence="6">Pyruvate flavodoxin/ferredoxin oxidoreductase domain-containing protein (KorA)</fullName>
        <ecNumber evidence="6">1.2.7.3</ecNumber>
    </submittedName>
</protein>
<dbReference type="NCBIfam" id="NF041170">
    <property type="entry name" value="Oxoac_fdxalpha_Archa"/>
    <property type="match status" value="1"/>
</dbReference>
<dbReference type="Gene3D" id="3.40.50.970">
    <property type="match status" value="1"/>
</dbReference>
<dbReference type="GO" id="GO:0047553">
    <property type="term" value="F:2-oxoglutarate synthase activity"/>
    <property type="evidence" value="ECO:0007669"/>
    <property type="project" value="UniProtKB-EC"/>
</dbReference>
<dbReference type="InterPro" id="IPR053400">
    <property type="entry name" value="2-oxoacid_Fdx_oxidoreductase"/>
</dbReference>
<dbReference type="Gene3D" id="3.40.920.10">
    <property type="entry name" value="Pyruvate-ferredoxin oxidoreductase, PFOR, domain III"/>
    <property type="match status" value="1"/>
</dbReference>
<sequence>MVFDYSWLIGGPQGSGVDTAANIFSRVGAKLGYHVFGKREYHSNIKGLHSYFVVRLSRDNKVRSNVNGANIMVAFDAETMIRHGLDILKDGAIIYDSSIINTSIDEIPTIEVDHRVRLDEFFKSKNMEPKVSSIIELAKESGVNVYPISFRDTLANIADELKRPELSRMTRMFNVLGVSFSLGVLKAPIAPLLESIEEIFSTKPTIVDLNKKAANFAYNYASAKFSDFNTLLDETDKKPNTILVQGHQGSALGKIVCGCRFQSYYPITPASDESEFLETHEILQVKEDRPGSTTIVQTEDEISAIGMAVGASLTGTRSATSTSGPGFSLMAETLGWAGINEVPIVISLFQRSGPSTGLPTRHGQDDLLFAINAGHGEFPRIVYASGDVEDSFYDTGKCFNFADVFQLPVIHILDKFIASSVVTCNRFEPDLVSIDRGKLLEKVDGDYKRFAYSPDGISPRSKLGLENGVFWNTGDESDEHGHISEDPVNRIQMMDKRQKKVEQILTLVPKNDQAVAYGKSDICIVSWGSPKGPILDAIEMHRKEGHEIGFIDIKLLEPFPTEYVKSLLKDSSVIVDIEANMTAQLGSLIRKNLLKDPDYYVLKYTGRPMTCIEIFDSLKKILEKKAEKRQVLLYGD</sequence>
<dbReference type="Pfam" id="PF01855">
    <property type="entry name" value="POR_N"/>
    <property type="match status" value="1"/>
</dbReference>
<gene>
    <name evidence="6" type="primary">korA</name>
</gene>
<dbReference type="SUPFAM" id="SSF53323">
    <property type="entry name" value="Pyruvate-ferredoxin oxidoreductase, PFOR, domain III"/>
    <property type="match status" value="1"/>
</dbReference>
<feature type="domain" description="Pyruvate flavodoxin/ferredoxin oxidoreductase pyrimidine binding" evidence="4">
    <location>
        <begin position="253"/>
        <end position="494"/>
    </location>
</feature>
<evidence type="ECO:0000256" key="2">
    <source>
        <dbReference type="ARBA" id="ARBA00023317"/>
    </source>
</evidence>
<dbReference type="NCBIfam" id="TIGR03710">
    <property type="entry name" value="OAFO_sf"/>
    <property type="match status" value="1"/>
</dbReference>
<accession>A0A075G0E0</accession>
<dbReference type="InterPro" id="IPR050722">
    <property type="entry name" value="Pyruvate:ferred/Flavod_OxRd"/>
</dbReference>
<keyword evidence="2 6" id="KW-0670">Pyruvate</keyword>
<dbReference type="EMBL" id="KF900497">
    <property type="protein sequence ID" value="AIE97053.1"/>
    <property type="molecule type" value="Genomic_DNA"/>
</dbReference>
<dbReference type="InterPro" id="IPR029061">
    <property type="entry name" value="THDP-binding"/>
</dbReference>
<dbReference type="SUPFAM" id="SSF52922">
    <property type="entry name" value="TK C-terminal domain-like"/>
    <property type="match status" value="1"/>
</dbReference>
<name>A0A075G0E0_9ARCH</name>
<evidence type="ECO:0000259" key="5">
    <source>
        <dbReference type="Pfam" id="PF17147"/>
    </source>
</evidence>